<sequence length="56" mass="6796">MEDQEQYQQLENPHMEDPIQVRTLENQEQRHERFENAEQTVENVSPDVTNQIENEK</sequence>
<dbReference type="EMBL" id="ASHM01141868">
    <property type="protein sequence ID" value="PNX61453.1"/>
    <property type="molecule type" value="Genomic_DNA"/>
</dbReference>
<feature type="region of interest" description="Disordered" evidence="1">
    <location>
        <begin position="1"/>
        <end position="56"/>
    </location>
</feature>
<proteinExistence type="predicted"/>
<feature type="compositionally biased region" description="Polar residues" evidence="1">
    <location>
        <begin position="37"/>
        <end position="56"/>
    </location>
</feature>
<feature type="non-terminal residue" evidence="2">
    <location>
        <position position="56"/>
    </location>
</feature>
<name>A0A2K3K585_TRIPR</name>
<reference evidence="2 3" key="2">
    <citation type="journal article" date="2017" name="Front. Plant Sci.">
        <title>Gene Classification and Mining of Molecular Markers Useful in Red Clover (Trifolium pratense) Breeding.</title>
        <authorList>
            <person name="Istvanek J."/>
            <person name="Dluhosova J."/>
            <person name="Dluhos P."/>
            <person name="Patkova L."/>
            <person name="Nedelnik J."/>
            <person name="Repkova J."/>
        </authorList>
    </citation>
    <scope>NUCLEOTIDE SEQUENCE [LARGE SCALE GENOMIC DNA]</scope>
    <source>
        <strain evidence="3">cv. Tatra</strain>
        <tissue evidence="2">Young leaves</tissue>
    </source>
</reference>
<gene>
    <name evidence="2" type="ORF">L195_g060671</name>
</gene>
<comment type="caution">
    <text evidence="2">The sequence shown here is derived from an EMBL/GenBank/DDBJ whole genome shotgun (WGS) entry which is preliminary data.</text>
</comment>
<feature type="compositionally biased region" description="Polar residues" evidence="1">
    <location>
        <begin position="1"/>
        <end position="11"/>
    </location>
</feature>
<evidence type="ECO:0000313" key="2">
    <source>
        <dbReference type="EMBL" id="PNX61453.1"/>
    </source>
</evidence>
<organism evidence="2 3">
    <name type="scientific">Trifolium pratense</name>
    <name type="common">Red clover</name>
    <dbReference type="NCBI Taxonomy" id="57577"/>
    <lineage>
        <taxon>Eukaryota</taxon>
        <taxon>Viridiplantae</taxon>
        <taxon>Streptophyta</taxon>
        <taxon>Embryophyta</taxon>
        <taxon>Tracheophyta</taxon>
        <taxon>Spermatophyta</taxon>
        <taxon>Magnoliopsida</taxon>
        <taxon>eudicotyledons</taxon>
        <taxon>Gunneridae</taxon>
        <taxon>Pentapetalae</taxon>
        <taxon>rosids</taxon>
        <taxon>fabids</taxon>
        <taxon>Fabales</taxon>
        <taxon>Fabaceae</taxon>
        <taxon>Papilionoideae</taxon>
        <taxon>50 kb inversion clade</taxon>
        <taxon>NPAAA clade</taxon>
        <taxon>Hologalegina</taxon>
        <taxon>IRL clade</taxon>
        <taxon>Trifolieae</taxon>
        <taxon>Trifolium</taxon>
    </lineage>
</organism>
<accession>A0A2K3K585</accession>
<feature type="compositionally biased region" description="Basic and acidic residues" evidence="1">
    <location>
        <begin position="13"/>
        <end position="36"/>
    </location>
</feature>
<protein>
    <submittedName>
        <fullName evidence="2">Uncharacterized protein</fullName>
    </submittedName>
</protein>
<dbReference type="Proteomes" id="UP000236291">
    <property type="component" value="Unassembled WGS sequence"/>
</dbReference>
<reference evidence="2 3" key="1">
    <citation type="journal article" date="2014" name="Am. J. Bot.">
        <title>Genome assembly and annotation for red clover (Trifolium pratense; Fabaceae).</title>
        <authorList>
            <person name="Istvanek J."/>
            <person name="Jaros M."/>
            <person name="Krenek A."/>
            <person name="Repkova J."/>
        </authorList>
    </citation>
    <scope>NUCLEOTIDE SEQUENCE [LARGE SCALE GENOMIC DNA]</scope>
    <source>
        <strain evidence="3">cv. Tatra</strain>
        <tissue evidence="2">Young leaves</tissue>
    </source>
</reference>
<evidence type="ECO:0000256" key="1">
    <source>
        <dbReference type="SAM" id="MobiDB-lite"/>
    </source>
</evidence>
<dbReference type="AlphaFoldDB" id="A0A2K3K585"/>
<evidence type="ECO:0000313" key="3">
    <source>
        <dbReference type="Proteomes" id="UP000236291"/>
    </source>
</evidence>